<proteinExistence type="predicted"/>
<keyword evidence="7" id="KW-1185">Reference proteome</keyword>
<feature type="domain" description="DUF3686" evidence="4">
    <location>
        <begin position="41"/>
        <end position="486"/>
    </location>
</feature>
<accession>A0ABQ2EJR3</accession>
<dbReference type="Gene3D" id="1.20.58.60">
    <property type="match status" value="1"/>
</dbReference>
<dbReference type="RefSeq" id="WP_189004076.1">
    <property type="nucleotide sequence ID" value="NZ_BMPP01000001.1"/>
</dbReference>
<comment type="caution">
    <text evidence="6">The sequence shown here is derived from an EMBL/GenBank/DDBJ whole genome shotgun (WGS) entry which is preliminary data.</text>
</comment>
<sequence length="1756" mass="194461">MTDPTSTPEAAESHIDQAVAQGSAYEVLRKRLTALGGRVQAVADDLNTRRLTEFGDSRMALAGRFRIRTENNCVGRDIVQVGSDLLLFGFNVFLGLKTQTRVEDVFGLYRLVEVQGSYDVEPVALPDSFLGEPAFVRDFEELYAYYKHARLLQLVVRDDRLLAAFQIGERSSDMRVFRWAVASTGELSYIDARGERDIALPAPFDFEWTRAGRELEVSGRHPHLNILDTLFVETSGGDLTIKVENNTETGQGIYSEPVEDSTQSIDDASFEFARVGALILLRVLPYRERQARGLVYNTITRKVVRNDAILQACVQLPEDHGIIFPGGYYLQNGDHKAFDAAMQGMQFKRALRSPNGEDVLYVFYEREHGLAALFVYNMIQRQLQTPVFAHGYARLPDGRMVLFHSETHDPTRVHQMQVWHTPFTSDEYAATRPPGNTFLGRLGNAELVRGISDLYDLAREIGTPDVSAQRYELLTHHTRRLFDSYHWFDDANCGGLNSLLHEVAATGESVLDEFEKVQSIRAQSDLAMQEASARHRRLMGSLQLETWSRIQEFVDALGAIAALRGHLLTIRDYRYIDTAAVDTMTASLEEAHGRIGAATGAFLAGDQALAPFAEQLHTLETHTGQAGTARALAEQLQAMQKVAGELDMLSELMASLKVDDAPQRTRVVGAISGIYARLNQIRARAEQRRKTLGSSEVVAQFAAQFSLYGQSITGALGLSTTPERADEQLARLMVGLEELEGQFGEHEQFLNDILAKREEMLEVFEAHKQALLDERQRKAQAVQDAATRILAGLPRRTERLKSPDELNAFFAGDPLILKLRELAARLRELKDAVKADDVEARLKAVRDQAVRALRDRHELFEDGGSVIRLGPRHRFSVNTQPLDLTLLPRGDELAVHLTGTDYMQPLTDPALNELRDFWQVTLDSESPLVYRSEYLAGQILQAAEEGRDGLDLPTLRGLVAQPEELARRVREFAAPRYREGYEKGIHDHDTALILQKLLPLAQSAGPLAFPPLARALAVMAWASQPERQADWTSRFGSAHAMRQLFGTTGALQDAVQSLAADIGGSLQGISVEITPEQCEQAAAYLAEELRSGEVTLGFTRYAAELLAGLEARLAAASMTDGFRQALQRLEGQPAGRWELTLHWLNALTGVPEFADRARYVPEAAALSLFGSMVRHEVRDVTLMVRVDGLLGEHPRVQGGSLTLAIDDTLARLRAHRDHFVPAFHRYQAARQEVITAERQVLRLSEYQASPLTSFVRNQLINDIYLPVIGDNFAKQMGTVGEHKRSDLMGLLMLISPPGYGKTTLMEYVASRLGLVFMKINGPSLGHEVRSLDPAQTPDANSRQELEKLNLALEMGNNVMLYVDDIQHTHPEFLQKFISLTDGTRRIEGVWKGRTRTYDLRGRKFAVIMAGNPYTESGEVFKIPDMLANRADIYNLGDVLGGMKEAFLLSYIENSLTANPVLAPLATRDLADLYLLVDRAQGKEVSTNALKHAYSVAEVGEIVATLKRLIQVRDVLYRVNGQYIASAAQANEYRTEPPFKLQGSYRNMNKLAEKVSPVMNDAELQQVISDHYLGEAQLLTSGAEENLLKLAELRGNLTPEQAARWQQIKTDFRRNKAMGAGDADVGGRVVAQLADIASGLQSLGAVRETPVPGGSSEQFSEALKAGLGPMLADIASSLEALGTAQPKPDAQFQNVLPEALRATIAPLLVSIAASGQRQEQLNQALLALAEALHKSRADDRGTKFPPGRHAKPQDVTL</sequence>
<evidence type="ECO:0000256" key="1">
    <source>
        <dbReference type="SAM" id="Coils"/>
    </source>
</evidence>
<dbReference type="Proteomes" id="UP000647587">
    <property type="component" value="Unassembled WGS sequence"/>
</dbReference>
<evidence type="ECO:0008006" key="8">
    <source>
        <dbReference type="Google" id="ProtNLM"/>
    </source>
</evidence>
<reference evidence="7" key="1">
    <citation type="journal article" date="2019" name="Int. J. Syst. Evol. Microbiol.">
        <title>The Global Catalogue of Microorganisms (GCM) 10K type strain sequencing project: providing services to taxonomists for standard genome sequencing and annotation.</title>
        <authorList>
            <consortium name="The Broad Institute Genomics Platform"/>
            <consortium name="The Broad Institute Genome Sequencing Center for Infectious Disease"/>
            <person name="Wu L."/>
            <person name="Ma J."/>
        </authorList>
    </citation>
    <scope>NUCLEOTIDE SEQUENCE [LARGE SCALE GENOMIC DNA]</scope>
    <source>
        <strain evidence="7">JCM 30331</strain>
    </source>
</reference>
<feature type="domain" description="ATPase dynein-related AAA" evidence="3">
    <location>
        <begin position="1291"/>
        <end position="1418"/>
    </location>
</feature>
<evidence type="ECO:0000259" key="4">
    <source>
        <dbReference type="Pfam" id="PF12458"/>
    </source>
</evidence>
<dbReference type="Pfam" id="PF12458">
    <property type="entry name" value="DUF3686"/>
    <property type="match status" value="1"/>
</dbReference>
<dbReference type="InterPro" id="IPR011704">
    <property type="entry name" value="ATPase_dyneun-rel_AAA"/>
</dbReference>
<evidence type="ECO:0000259" key="3">
    <source>
        <dbReference type="Pfam" id="PF07728"/>
    </source>
</evidence>
<evidence type="ECO:0000259" key="5">
    <source>
        <dbReference type="Pfam" id="PF25472"/>
    </source>
</evidence>
<feature type="domain" description="DUF7902" evidence="5">
    <location>
        <begin position="607"/>
        <end position="690"/>
    </location>
</feature>
<evidence type="ECO:0000313" key="6">
    <source>
        <dbReference type="EMBL" id="GGK14122.1"/>
    </source>
</evidence>
<dbReference type="Pfam" id="PF07728">
    <property type="entry name" value="AAA_5"/>
    <property type="match status" value="1"/>
</dbReference>
<organism evidence="6 7">
    <name type="scientific">Deinococcus malanensis</name>
    <dbReference type="NCBI Taxonomy" id="1706855"/>
    <lineage>
        <taxon>Bacteria</taxon>
        <taxon>Thermotogati</taxon>
        <taxon>Deinococcota</taxon>
        <taxon>Deinococci</taxon>
        <taxon>Deinococcales</taxon>
        <taxon>Deinococcaceae</taxon>
        <taxon>Deinococcus</taxon>
    </lineage>
</organism>
<feature type="coiled-coil region" evidence="1">
    <location>
        <begin position="816"/>
        <end position="855"/>
    </location>
</feature>
<gene>
    <name evidence="6" type="ORF">GCM10008955_04310</name>
</gene>
<feature type="region of interest" description="Disordered" evidence="2">
    <location>
        <begin position="1735"/>
        <end position="1756"/>
    </location>
</feature>
<dbReference type="SUPFAM" id="SSF52540">
    <property type="entry name" value="P-loop containing nucleoside triphosphate hydrolases"/>
    <property type="match status" value="1"/>
</dbReference>
<protein>
    <recommendedName>
        <fullName evidence="8">DNA repair protein</fullName>
    </recommendedName>
</protein>
<name>A0ABQ2EJR3_9DEIO</name>
<keyword evidence="1" id="KW-0175">Coiled coil</keyword>
<dbReference type="InterPro" id="IPR020958">
    <property type="entry name" value="DUF3686"/>
</dbReference>
<evidence type="ECO:0000313" key="7">
    <source>
        <dbReference type="Proteomes" id="UP000647587"/>
    </source>
</evidence>
<dbReference type="EMBL" id="BMPP01000001">
    <property type="protein sequence ID" value="GGK14122.1"/>
    <property type="molecule type" value="Genomic_DNA"/>
</dbReference>
<dbReference type="Gene3D" id="3.40.50.300">
    <property type="entry name" value="P-loop containing nucleotide triphosphate hydrolases"/>
    <property type="match status" value="1"/>
</dbReference>
<evidence type="ECO:0000256" key="2">
    <source>
        <dbReference type="SAM" id="MobiDB-lite"/>
    </source>
</evidence>
<dbReference type="InterPro" id="IPR057224">
    <property type="entry name" value="DUF7902"/>
</dbReference>
<dbReference type="InterPro" id="IPR027417">
    <property type="entry name" value="P-loop_NTPase"/>
</dbReference>
<dbReference type="Pfam" id="PF25472">
    <property type="entry name" value="DUF7902"/>
    <property type="match status" value="1"/>
</dbReference>